<dbReference type="EMBL" id="GGEC01067304">
    <property type="protein sequence ID" value="MBX47788.1"/>
    <property type="molecule type" value="Transcribed_RNA"/>
</dbReference>
<keyword evidence="1" id="KW-0472">Membrane</keyword>
<keyword evidence="1" id="KW-1133">Transmembrane helix</keyword>
<name>A0A2P2NZ47_RHIMU</name>
<sequence length="65" mass="7762">MYISISGRYIPFLFFLYFFSFDFMYVDVINLNENGEIRLMLMIYSLSVIFSIILYSFNSIVAIFV</sequence>
<accession>A0A2P2NZ47</accession>
<evidence type="ECO:0000313" key="2">
    <source>
        <dbReference type="EMBL" id="MBX47788.1"/>
    </source>
</evidence>
<dbReference type="AlphaFoldDB" id="A0A2P2NZ47"/>
<organism evidence="2">
    <name type="scientific">Rhizophora mucronata</name>
    <name type="common">Asiatic mangrove</name>
    <dbReference type="NCBI Taxonomy" id="61149"/>
    <lineage>
        <taxon>Eukaryota</taxon>
        <taxon>Viridiplantae</taxon>
        <taxon>Streptophyta</taxon>
        <taxon>Embryophyta</taxon>
        <taxon>Tracheophyta</taxon>
        <taxon>Spermatophyta</taxon>
        <taxon>Magnoliopsida</taxon>
        <taxon>eudicotyledons</taxon>
        <taxon>Gunneridae</taxon>
        <taxon>Pentapetalae</taxon>
        <taxon>rosids</taxon>
        <taxon>fabids</taxon>
        <taxon>Malpighiales</taxon>
        <taxon>Rhizophoraceae</taxon>
        <taxon>Rhizophora</taxon>
    </lineage>
</organism>
<evidence type="ECO:0000256" key="1">
    <source>
        <dbReference type="SAM" id="Phobius"/>
    </source>
</evidence>
<protein>
    <submittedName>
        <fullName evidence="2">Uncharacterized protein</fullName>
    </submittedName>
</protein>
<feature type="transmembrane region" description="Helical" evidence="1">
    <location>
        <begin position="41"/>
        <end position="64"/>
    </location>
</feature>
<proteinExistence type="predicted"/>
<feature type="transmembrane region" description="Helical" evidence="1">
    <location>
        <begin position="12"/>
        <end position="29"/>
    </location>
</feature>
<keyword evidence="1" id="KW-0812">Transmembrane</keyword>
<reference evidence="2" key="1">
    <citation type="submission" date="2018-02" db="EMBL/GenBank/DDBJ databases">
        <title>Rhizophora mucronata_Transcriptome.</title>
        <authorList>
            <person name="Meera S.P."/>
            <person name="Sreeshan A."/>
            <person name="Augustine A."/>
        </authorList>
    </citation>
    <scope>NUCLEOTIDE SEQUENCE</scope>
    <source>
        <tissue evidence="2">Leaf</tissue>
    </source>
</reference>